<dbReference type="SMART" id="SM00220">
    <property type="entry name" value="S_TKc"/>
    <property type="match status" value="1"/>
</dbReference>
<proteinExistence type="inferred from homology"/>
<evidence type="ECO:0000256" key="26">
    <source>
        <dbReference type="ARBA" id="ARBA00070361"/>
    </source>
</evidence>
<dbReference type="Gene3D" id="1.10.510.10">
    <property type="entry name" value="Transferase(Phosphotransferase) domain 1"/>
    <property type="match status" value="1"/>
</dbReference>
<dbReference type="GO" id="GO:0008289">
    <property type="term" value="F:lipid binding"/>
    <property type="evidence" value="ECO:0007669"/>
    <property type="project" value="UniProtKB-KW"/>
</dbReference>
<evidence type="ECO:0000256" key="18">
    <source>
        <dbReference type="ARBA" id="ARBA00023212"/>
    </source>
</evidence>
<comment type="function">
    <text evidence="24">Serine/threonine-protein kinase. Involved in cell polarity and microtubule dynamics regulation. Phosphorylates DCX, MAP2 and MAP4. Phosphorylates the microtubule-associated protein MAPT/TAU. Involved in cell polarity by phosphorylating the microtubule-associated proteins MAP2, MAP4 and MAPT/TAU at KXGS motifs, causing detachment from microtubules, and their disassembly. Involved in the regulation of neuronal migration through its dual activities in regulating cellular polarity and microtubule dynamics, possibly by phosphorylating and regulating DCX. Also acts as a positive regulator of the Wnt signaling pathway, probably by mediating phosphorylation of dishevelled proteins (DVL1, DVL2 and/or DVL3).</text>
</comment>
<evidence type="ECO:0000256" key="8">
    <source>
        <dbReference type="ARBA" id="ARBA00022527"/>
    </source>
</evidence>
<feature type="compositionally biased region" description="Basic and acidic residues" evidence="29">
    <location>
        <begin position="637"/>
        <end position="648"/>
    </location>
</feature>
<evidence type="ECO:0000259" key="32">
    <source>
        <dbReference type="PROSITE" id="PS50032"/>
    </source>
</evidence>
<dbReference type="PANTHER" id="PTHR24346:SF21">
    <property type="entry name" value="SERINE_THREONINE-PROTEIN KINASE MARK1"/>
    <property type="match status" value="1"/>
</dbReference>
<dbReference type="GO" id="GO:0016055">
    <property type="term" value="P:Wnt signaling pathway"/>
    <property type="evidence" value="ECO:0007669"/>
    <property type="project" value="UniProtKB-KW"/>
</dbReference>
<comment type="similarity">
    <text evidence="4">Belongs to the protein kinase superfamily. CAMK Ser/Thr protein kinase family. SNF1 subfamily.</text>
</comment>
<dbReference type="FunFam" id="1.10.510.10:FF:001032">
    <property type="entry name" value="KP78b, isoform A"/>
    <property type="match status" value="1"/>
</dbReference>
<keyword evidence="16" id="KW-0460">Magnesium</keyword>
<evidence type="ECO:0000256" key="1">
    <source>
        <dbReference type="ARBA" id="ARBA00001946"/>
    </source>
</evidence>
<dbReference type="GO" id="GO:0046872">
    <property type="term" value="F:metal ion binding"/>
    <property type="evidence" value="ECO:0007669"/>
    <property type="project" value="UniProtKB-KW"/>
</dbReference>
<keyword evidence="13 28" id="KW-0547">Nucleotide-binding</keyword>
<evidence type="ECO:0000256" key="4">
    <source>
        <dbReference type="ARBA" id="ARBA00006234"/>
    </source>
</evidence>
<dbReference type="Pfam" id="PF00069">
    <property type="entry name" value="Pkinase"/>
    <property type="match status" value="1"/>
</dbReference>
<keyword evidence="34" id="KW-1185">Reference proteome</keyword>
<dbReference type="Ensembl" id="ENSNFUT00015007309.1">
    <property type="protein sequence ID" value="ENSNFUP00015006949.1"/>
    <property type="gene ID" value="ENSNFUG00015003374.1"/>
</dbReference>
<feature type="region of interest" description="Disordered" evidence="29">
    <location>
        <begin position="1"/>
        <end position="41"/>
    </location>
</feature>
<dbReference type="GO" id="GO:0005856">
    <property type="term" value="C:cytoskeleton"/>
    <property type="evidence" value="ECO:0007669"/>
    <property type="project" value="UniProtKB-SubCell"/>
</dbReference>
<keyword evidence="8" id="KW-0723">Serine/threonine-protein kinase</keyword>
<dbReference type="SUPFAM" id="SSF56112">
    <property type="entry name" value="Protein kinase-like (PK-like)"/>
    <property type="match status" value="1"/>
</dbReference>
<evidence type="ECO:0000259" key="31">
    <source>
        <dbReference type="PROSITE" id="PS50030"/>
    </source>
</evidence>
<dbReference type="GO" id="GO:0005524">
    <property type="term" value="F:ATP binding"/>
    <property type="evidence" value="ECO:0007669"/>
    <property type="project" value="UniProtKB-UniRule"/>
</dbReference>
<keyword evidence="11" id="KW-0879">Wnt signaling pathway</keyword>
<sequence length="746" mass="83849">MSTRTPLPTVNERDTENHSSVDGFVEPPAPPTKSASRHSLPRCRNSFTSTEEHPHIGNYRLLKTIGKGNFAKVKLARHVLTGREVAVKIIDKTQLNPTSLQKLFREVRIMKVLNHPNIVKLFEVIETEKTLYLVMEYASGGEVFDYLVAHGRMKEKEARAKFRQIVSAVQFCHQRRIVHRDLKAENLLLDADMNIKIADFGFSNEFTVGSKLDTFCGSPPYAAPELFQGKKYDGPEVDVWSLGVILYTLVSGSLPFDGQNLKELRERVLRGKYRIPFYMSTDCENLLKKLLVLNPVKRGSLEQIMKDHWMNVGHNDEELKPYTEPEPDFNDSSRIELMVTMGFPKDEITESLQSQKYDEVMATYLLLGRKAPEFEGSEPLTNSVLGQRQRPTSDINNSSSISPAHPKVTRSISANQKQRRYSDHVGPSVPPAVSYSKRGQALSVESDHREEWDGARRLELSTSKGDVPASPLGVQERKKATSNVGTNGSMTRRNTYVCERSSTDRYSAIPNGKDSVGEHAVYIHVVIRTPFKDSSPRDPSTSPSVHSISTPEKNRFPRGTTSRSTFCGSQLRDRRSATYNGPPASPTLSHDTGALAQQRRGTSTGIISKITSKFVRRVPSEGEASARTETPRSASGDSKEDGSRDTKPRSLRFTWSMKTTSSMEPADMMREIRKVLDANSCDYEQRERFLLFCVHGDARQDNLVQWEMEVCKLPRLSLNGVRFKRISGTSIAFKNIACKIANELKL</sequence>
<dbReference type="InterPro" id="IPR028375">
    <property type="entry name" value="KA1/Ssp2_C"/>
</dbReference>
<dbReference type="GO" id="GO:0030425">
    <property type="term" value="C:dendrite"/>
    <property type="evidence" value="ECO:0007669"/>
    <property type="project" value="UniProtKB-SubCell"/>
</dbReference>
<evidence type="ECO:0000256" key="12">
    <source>
        <dbReference type="ARBA" id="ARBA00022723"/>
    </source>
</evidence>
<dbReference type="PROSITE" id="PS00107">
    <property type="entry name" value="PROTEIN_KINASE_ATP"/>
    <property type="match status" value="1"/>
</dbReference>
<keyword evidence="15 28" id="KW-0067">ATP-binding</keyword>
<evidence type="ECO:0000256" key="29">
    <source>
        <dbReference type="SAM" id="MobiDB-lite"/>
    </source>
</evidence>
<feature type="compositionally biased region" description="Polar residues" evidence="29">
    <location>
        <begin position="559"/>
        <end position="568"/>
    </location>
</feature>
<dbReference type="Gene3D" id="3.30.310.80">
    <property type="entry name" value="Kinase associated domain 1, KA1"/>
    <property type="match status" value="1"/>
</dbReference>
<evidence type="ECO:0000256" key="27">
    <source>
        <dbReference type="ARBA" id="ARBA00083986"/>
    </source>
</evidence>
<evidence type="ECO:0000256" key="22">
    <source>
        <dbReference type="ARBA" id="ARBA00048679"/>
    </source>
</evidence>
<feature type="domain" description="KA1" evidence="32">
    <location>
        <begin position="697"/>
        <end position="746"/>
    </location>
</feature>
<dbReference type="InterPro" id="IPR015940">
    <property type="entry name" value="UBA"/>
</dbReference>
<evidence type="ECO:0000256" key="2">
    <source>
        <dbReference type="ARBA" id="ARBA00004245"/>
    </source>
</evidence>
<keyword evidence="10" id="KW-0808">Transferase</keyword>
<dbReference type="Pfam" id="PF02149">
    <property type="entry name" value="KA1"/>
    <property type="match status" value="1"/>
</dbReference>
<comment type="catalytic activity">
    <reaction evidence="23">
        <text>L-threonyl-[tau protein] + ATP = O-phospho-L-threonyl-[tau protein] + ADP + H(+)</text>
        <dbReference type="Rhea" id="RHEA:53904"/>
        <dbReference type="Rhea" id="RHEA-COMP:13703"/>
        <dbReference type="Rhea" id="RHEA-COMP:13704"/>
        <dbReference type="ChEBI" id="CHEBI:15378"/>
        <dbReference type="ChEBI" id="CHEBI:30013"/>
        <dbReference type="ChEBI" id="CHEBI:30616"/>
        <dbReference type="ChEBI" id="CHEBI:61977"/>
        <dbReference type="ChEBI" id="CHEBI:456216"/>
        <dbReference type="EC" id="2.7.11.26"/>
    </reaction>
</comment>
<keyword evidence="19" id="KW-0966">Cell projection</keyword>
<dbReference type="FunFam" id="3.30.310.80:FF:000001">
    <property type="entry name" value="Non-specific serine/threonine protein kinase"/>
    <property type="match status" value="1"/>
</dbReference>
<evidence type="ECO:0000256" key="20">
    <source>
        <dbReference type="ARBA" id="ARBA00047899"/>
    </source>
</evidence>
<evidence type="ECO:0000256" key="19">
    <source>
        <dbReference type="ARBA" id="ARBA00023273"/>
    </source>
</evidence>
<dbReference type="Proteomes" id="UP000694548">
    <property type="component" value="Chromosome sgr03"/>
</dbReference>
<feature type="domain" description="Protein kinase" evidence="30">
    <location>
        <begin position="59"/>
        <end position="310"/>
    </location>
</feature>
<reference evidence="33" key="1">
    <citation type="submission" date="2014-08" db="EMBL/GenBank/DDBJ databases">
        <authorList>
            <person name="Senf B."/>
            <person name="Petzold A."/>
            <person name="Downie B.R."/>
            <person name="Koch P."/>
            <person name="Platzer M."/>
        </authorList>
    </citation>
    <scope>NUCLEOTIDE SEQUENCE [LARGE SCALE GENOMIC DNA]</scope>
    <source>
        <strain evidence="33">GRZ</strain>
    </source>
</reference>
<evidence type="ECO:0000256" key="23">
    <source>
        <dbReference type="ARBA" id="ARBA00048878"/>
    </source>
</evidence>
<evidence type="ECO:0000256" key="11">
    <source>
        <dbReference type="ARBA" id="ARBA00022687"/>
    </source>
</evidence>
<dbReference type="InterPro" id="IPR000719">
    <property type="entry name" value="Prot_kinase_dom"/>
</dbReference>
<feature type="binding site" evidence="28">
    <location>
        <position position="88"/>
    </location>
    <ligand>
        <name>ATP</name>
        <dbReference type="ChEBI" id="CHEBI:30616"/>
    </ligand>
</feature>
<dbReference type="GO" id="GO:0005737">
    <property type="term" value="C:cytoplasm"/>
    <property type="evidence" value="ECO:0007669"/>
    <property type="project" value="TreeGrafter"/>
</dbReference>
<evidence type="ECO:0000256" key="14">
    <source>
        <dbReference type="ARBA" id="ARBA00022777"/>
    </source>
</evidence>
<dbReference type="CDD" id="cd12196">
    <property type="entry name" value="MARK1-3_C"/>
    <property type="match status" value="1"/>
</dbReference>
<dbReference type="InterPro" id="IPR001772">
    <property type="entry name" value="KA1_dom"/>
</dbReference>
<evidence type="ECO:0000256" key="3">
    <source>
        <dbReference type="ARBA" id="ARBA00004279"/>
    </source>
</evidence>
<feature type="compositionally biased region" description="Basic and acidic residues" evidence="29">
    <location>
        <begin position="618"/>
        <end position="630"/>
    </location>
</feature>
<dbReference type="GO" id="GO:0035556">
    <property type="term" value="P:intracellular signal transduction"/>
    <property type="evidence" value="ECO:0007669"/>
    <property type="project" value="TreeGrafter"/>
</dbReference>
<evidence type="ECO:0000256" key="13">
    <source>
        <dbReference type="ARBA" id="ARBA00022741"/>
    </source>
</evidence>
<comment type="subcellular location">
    <subcellularLocation>
        <location evidence="3">Cell projection</location>
        <location evidence="3">Dendrite</location>
    </subcellularLocation>
    <subcellularLocation>
        <location evidence="2">Cytoplasm</location>
        <location evidence="2">Cytoskeleton</location>
    </subcellularLocation>
</comment>
<dbReference type="EC" id="2.7.11.26" evidence="5"/>
<comment type="subunit">
    <text evidence="25">Interacts with MAPT/TAU.</text>
</comment>
<evidence type="ECO:0000256" key="9">
    <source>
        <dbReference type="ARBA" id="ARBA00022553"/>
    </source>
</evidence>
<dbReference type="InterPro" id="IPR011009">
    <property type="entry name" value="Kinase-like_dom_sf"/>
</dbReference>
<gene>
    <name evidence="33" type="primary">MARK1</name>
</gene>
<dbReference type="GeneTree" id="ENSGT00940000157560"/>
<dbReference type="FunFam" id="3.30.200.20:FF:000003">
    <property type="entry name" value="Non-specific serine/threonine protein kinase"/>
    <property type="match status" value="1"/>
</dbReference>
<dbReference type="PROSITE" id="PS50030">
    <property type="entry name" value="UBA"/>
    <property type="match status" value="1"/>
</dbReference>
<evidence type="ECO:0000256" key="6">
    <source>
        <dbReference type="ARBA" id="ARBA00012513"/>
    </source>
</evidence>
<evidence type="ECO:0000256" key="16">
    <source>
        <dbReference type="ARBA" id="ARBA00022842"/>
    </source>
</evidence>
<dbReference type="SUPFAM" id="SSF103243">
    <property type="entry name" value="KA1-like"/>
    <property type="match status" value="1"/>
</dbReference>
<keyword evidence="17" id="KW-0446">Lipid-binding</keyword>
<keyword evidence="7" id="KW-0963">Cytoplasm</keyword>
<reference evidence="33" key="2">
    <citation type="submission" date="2025-08" db="UniProtKB">
        <authorList>
            <consortium name="Ensembl"/>
        </authorList>
    </citation>
    <scope>IDENTIFICATION</scope>
</reference>
<keyword evidence="9" id="KW-0597">Phosphoprotein</keyword>
<evidence type="ECO:0000256" key="5">
    <source>
        <dbReference type="ARBA" id="ARBA00012407"/>
    </source>
</evidence>
<organism evidence="33 34">
    <name type="scientific">Nothobranchius furzeri</name>
    <name type="common">Turquoise killifish</name>
    <dbReference type="NCBI Taxonomy" id="105023"/>
    <lineage>
        <taxon>Eukaryota</taxon>
        <taxon>Metazoa</taxon>
        <taxon>Chordata</taxon>
        <taxon>Craniata</taxon>
        <taxon>Vertebrata</taxon>
        <taxon>Euteleostomi</taxon>
        <taxon>Actinopterygii</taxon>
        <taxon>Neopterygii</taxon>
        <taxon>Teleostei</taxon>
        <taxon>Neoteleostei</taxon>
        <taxon>Acanthomorphata</taxon>
        <taxon>Ovalentaria</taxon>
        <taxon>Atherinomorphae</taxon>
        <taxon>Cyprinodontiformes</taxon>
        <taxon>Nothobranchiidae</taxon>
        <taxon>Nothobranchius</taxon>
    </lineage>
</organism>
<feature type="compositionally biased region" description="Polar residues" evidence="29">
    <location>
        <begin position="599"/>
        <end position="611"/>
    </location>
</feature>
<evidence type="ECO:0000313" key="34">
    <source>
        <dbReference type="Proteomes" id="UP000694548"/>
    </source>
</evidence>
<reference evidence="33" key="3">
    <citation type="submission" date="2025-09" db="UniProtKB">
        <authorList>
            <consortium name="Ensembl"/>
        </authorList>
    </citation>
    <scope>IDENTIFICATION</scope>
</reference>
<evidence type="ECO:0000256" key="21">
    <source>
        <dbReference type="ARBA" id="ARBA00048291"/>
    </source>
</evidence>
<name>A0A8C6KML0_NOTFU</name>
<evidence type="ECO:0000256" key="10">
    <source>
        <dbReference type="ARBA" id="ARBA00022679"/>
    </source>
</evidence>
<dbReference type="AlphaFoldDB" id="A0A8C6KML0"/>
<keyword evidence="18" id="KW-0206">Cytoskeleton</keyword>
<keyword evidence="12" id="KW-0479">Metal-binding</keyword>
<dbReference type="Pfam" id="PF00627">
    <property type="entry name" value="UBA"/>
    <property type="match status" value="1"/>
</dbReference>
<dbReference type="Gene3D" id="3.30.200.20">
    <property type="entry name" value="Phosphorylase Kinase, domain 1"/>
    <property type="match status" value="1"/>
</dbReference>
<dbReference type="SMART" id="SM00165">
    <property type="entry name" value="UBA"/>
    <property type="match status" value="1"/>
</dbReference>
<evidence type="ECO:0000259" key="30">
    <source>
        <dbReference type="PROSITE" id="PS50011"/>
    </source>
</evidence>
<evidence type="ECO:0000256" key="7">
    <source>
        <dbReference type="ARBA" id="ARBA00022490"/>
    </source>
</evidence>
<comment type="catalytic activity">
    <reaction evidence="22">
        <text>L-seryl-[protein] + ATP = O-phospho-L-seryl-[protein] + ADP + H(+)</text>
        <dbReference type="Rhea" id="RHEA:17989"/>
        <dbReference type="Rhea" id="RHEA-COMP:9863"/>
        <dbReference type="Rhea" id="RHEA-COMP:11604"/>
        <dbReference type="ChEBI" id="CHEBI:15378"/>
        <dbReference type="ChEBI" id="CHEBI:29999"/>
        <dbReference type="ChEBI" id="CHEBI:30616"/>
        <dbReference type="ChEBI" id="CHEBI:83421"/>
        <dbReference type="ChEBI" id="CHEBI:456216"/>
        <dbReference type="EC" id="2.7.11.1"/>
    </reaction>
</comment>
<dbReference type="PROSITE" id="PS00108">
    <property type="entry name" value="PROTEIN_KINASE_ST"/>
    <property type="match status" value="1"/>
</dbReference>
<feature type="region of interest" description="Disordered" evidence="29">
    <location>
        <begin position="376"/>
        <end position="452"/>
    </location>
</feature>
<protein>
    <recommendedName>
        <fullName evidence="26">Serine/threonine-protein kinase MARK1</fullName>
        <ecNumber evidence="6">2.7.11.1</ecNumber>
        <ecNumber evidence="5">2.7.11.26</ecNumber>
    </recommendedName>
    <alternativeName>
        <fullName evidence="27">MAP/microtubule affinity-regulating kinase 1</fullName>
    </alternativeName>
</protein>
<evidence type="ECO:0000256" key="15">
    <source>
        <dbReference type="ARBA" id="ARBA00022840"/>
    </source>
</evidence>
<evidence type="ECO:0000313" key="33">
    <source>
        <dbReference type="Ensembl" id="ENSNFUP00015006949.1"/>
    </source>
</evidence>
<feature type="domain" description="UBA" evidence="31">
    <location>
        <begin position="328"/>
        <end position="368"/>
    </location>
</feature>
<evidence type="ECO:0000256" key="17">
    <source>
        <dbReference type="ARBA" id="ARBA00023121"/>
    </source>
</evidence>
<dbReference type="InterPro" id="IPR008271">
    <property type="entry name" value="Ser/Thr_kinase_AS"/>
</dbReference>
<dbReference type="InterPro" id="IPR049508">
    <property type="entry name" value="MARK1-4_cat"/>
</dbReference>
<feature type="region of interest" description="Disordered" evidence="29">
    <location>
        <begin position="531"/>
        <end position="651"/>
    </location>
</feature>
<dbReference type="GO" id="GO:0050321">
    <property type="term" value="F:tau-protein kinase activity"/>
    <property type="evidence" value="ECO:0007669"/>
    <property type="project" value="UniProtKB-EC"/>
</dbReference>
<dbReference type="Gene3D" id="1.10.8.10">
    <property type="entry name" value="DNA helicase RuvA subunit, C-terminal domain"/>
    <property type="match status" value="1"/>
</dbReference>
<accession>A0A8C6KML0</accession>
<evidence type="ECO:0000256" key="24">
    <source>
        <dbReference type="ARBA" id="ARBA00056999"/>
    </source>
</evidence>
<keyword evidence="14" id="KW-0418">Kinase</keyword>
<evidence type="ECO:0000256" key="28">
    <source>
        <dbReference type="PROSITE-ProRule" id="PRU10141"/>
    </source>
</evidence>
<comment type="catalytic activity">
    <reaction evidence="20">
        <text>L-threonyl-[protein] + ATP = O-phospho-L-threonyl-[protein] + ADP + H(+)</text>
        <dbReference type="Rhea" id="RHEA:46608"/>
        <dbReference type="Rhea" id="RHEA-COMP:11060"/>
        <dbReference type="Rhea" id="RHEA-COMP:11605"/>
        <dbReference type="ChEBI" id="CHEBI:15378"/>
        <dbReference type="ChEBI" id="CHEBI:30013"/>
        <dbReference type="ChEBI" id="CHEBI:30616"/>
        <dbReference type="ChEBI" id="CHEBI:61977"/>
        <dbReference type="ChEBI" id="CHEBI:456216"/>
        <dbReference type="EC" id="2.7.11.1"/>
    </reaction>
</comment>
<comment type="catalytic activity">
    <reaction evidence="21">
        <text>L-seryl-[tau protein] + ATP = O-phospho-L-seryl-[tau protein] + ADP + H(+)</text>
        <dbReference type="Rhea" id="RHEA:12801"/>
        <dbReference type="Rhea" id="RHEA-COMP:13701"/>
        <dbReference type="Rhea" id="RHEA-COMP:13702"/>
        <dbReference type="ChEBI" id="CHEBI:15378"/>
        <dbReference type="ChEBI" id="CHEBI:29999"/>
        <dbReference type="ChEBI" id="CHEBI:30616"/>
        <dbReference type="ChEBI" id="CHEBI:83421"/>
        <dbReference type="ChEBI" id="CHEBI:456216"/>
        <dbReference type="EC" id="2.7.11.26"/>
    </reaction>
</comment>
<dbReference type="InterPro" id="IPR017441">
    <property type="entry name" value="Protein_kinase_ATP_BS"/>
</dbReference>
<dbReference type="PROSITE" id="PS50032">
    <property type="entry name" value="KA1"/>
    <property type="match status" value="1"/>
</dbReference>
<evidence type="ECO:0000256" key="25">
    <source>
        <dbReference type="ARBA" id="ARBA00061989"/>
    </source>
</evidence>
<comment type="cofactor">
    <cofactor evidence="1">
        <name>Mg(2+)</name>
        <dbReference type="ChEBI" id="CHEBI:18420"/>
    </cofactor>
</comment>
<dbReference type="PANTHER" id="PTHR24346">
    <property type="entry name" value="MAP/MICROTUBULE AFFINITY-REGULATING KINASE"/>
    <property type="match status" value="1"/>
</dbReference>
<feature type="compositionally biased region" description="Polar residues" evidence="29">
    <location>
        <begin position="379"/>
        <end position="402"/>
    </location>
</feature>
<dbReference type="FunFam" id="1.10.8.10:FF:000011">
    <property type="entry name" value="Non-specific serine/threonine protein kinase"/>
    <property type="match status" value="1"/>
</dbReference>
<dbReference type="CDD" id="cd14072">
    <property type="entry name" value="STKc_MARK"/>
    <property type="match status" value="1"/>
</dbReference>
<dbReference type="EC" id="2.7.11.1" evidence="6"/>
<dbReference type="PROSITE" id="PS50011">
    <property type="entry name" value="PROTEIN_KINASE_DOM"/>
    <property type="match status" value="1"/>
</dbReference>